<organism evidence="6 7">
    <name type="scientific">Nocardioides aromaticivorans</name>
    <dbReference type="NCBI Taxonomy" id="200618"/>
    <lineage>
        <taxon>Bacteria</taxon>
        <taxon>Bacillati</taxon>
        <taxon>Actinomycetota</taxon>
        <taxon>Actinomycetes</taxon>
        <taxon>Propionibacteriales</taxon>
        <taxon>Nocardioidaceae</taxon>
        <taxon>Nocardioides</taxon>
    </lineage>
</organism>
<dbReference type="PANTHER" id="PTHR30168">
    <property type="entry name" value="PUTATIVE MEMBRANE PROTEIN YPFJ"/>
    <property type="match status" value="1"/>
</dbReference>
<comment type="subcellular location">
    <subcellularLocation>
        <location evidence="1">Membrane</location>
        <topology evidence="1">Single-pass membrane protein</topology>
    </subcellularLocation>
</comment>
<evidence type="ECO:0000256" key="2">
    <source>
        <dbReference type="ARBA" id="ARBA00022692"/>
    </source>
</evidence>
<keyword evidence="2" id="KW-0812">Transmembrane</keyword>
<dbReference type="PANTHER" id="PTHR30168:SF0">
    <property type="entry name" value="INNER MEMBRANE PROTEIN"/>
    <property type="match status" value="1"/>
</dbReference>
<feature type="region of interest" description="Disordered" evidence="5">
    <location>
        <begin position="1"/>
        <end position="32"/>
    </location>
</feature>
<evidence type="ECO:0000256" key="4">
    <source>
        <dbReference type="ARBA" id="ARBA00023136"/>
    </source>
</evidence>
<name>A0A7Z0CQX1_9ACTN</name>
<dbReference type="RefSeq" id="WP_308645680.1">
    <property type="nucleotide sequence ID" value="NZ_JACBZM010000001.1"/>
</dbReference>
<evidence type="ECO:0000256" key="5">
    <source>
        <dbReference type="SAM" id="MobiDB-lite"/>
    </source>
</evidence>
<accession>A0A7Z0CQX1</accession>
<gene>
    <name evidence="6" type="ORF">BJ993_004495</name>
</gene>
<protein>
    <recommendedName>
        <fullName evidence="8">Peptidase</fullName>
    </recommendedName>
</protein>
<keyword evidence="4" id="KW-0472">Membrane</keyword>
<reference evidence="6 7" key="1">
    <citation type="submission" date="2020-07" db="EMBL/GenBank/DDBJ databases">
        <title>Sequencing the genomes of 1000 actinobacteria strains.</title>
        <authorList>
            <person name="Klenk H.-P."/>
        </authorList>
    </citation>
    <scope>NUCLEOTIDE SEQUENCE [LARGE SCALE GENOMIC DNA]</scope>
    <source>
        <strain evidence="6 7">DSM 15131</strain>
    </source>
</reference>
<dbReference type="InterPro" id="IPR007343">
    <property type="entry name" value="Uncharacterised_pept_Zn_put"/>
</dbReference>
<feature type="compositionally biased region" description="Gly residues" evidence="5">
    <location>
        <begin position="19"/>
        <end position="32"/>
    </location>
</feature>
<dbReference type="Pfam" id="PF04228">
    <property type="entry name" value="Zn_peptidase"/>
    <property type="match status" value="1"/>
</dbReference>
<sequence>MVRFNPKARLDQSRVRDAGSGGGGGMGGGGLGGGGMRLPIPTGRGGIGGIILLVVLFVVARCAGIDLGLGGDGGTGGLGSVYSPSRLSDAQDGSDRYANCKTGEDANKSQDCARVAIENSLTDYWGSELGGKFRPEEAMVTFTGSVNTGCGAASSDVGPFYCPSDETIYLDTTFFDDVLEGQLGGPDGSFVEFYVLAHEYGHHISNLLGFMTEASRRGQNGPQSGSVRLELQADCYAGLWANHAESTEDAAGEPLIEGLTQEDIDQAIEAAKAVGDDYIQKRSGGRVDEEAWTHGSSEQRKKWFMVGYEQGSRDACDTFSVDRV</sequence>
<evidence type="ECO:0000256" key="3">
    <source>
        <dbReference type="ARBA" id="ARBA00022989"/>
    </source>
</evidence>
<evidence type="ECO:0000313" key="6">
    <source>
        <dbReference type="EMBL" id="NYI47415.1"/>
    </source>
</evidence>
<comment type="caution">
    <text evidence="6">The sequence shown here is derived from an EMBL/GenBank/DDBJ whole genome shotgun (WGS) entry which is preliminary data.</text>
</comment>
<evidence type="ECO:0008006" key="8">
    <source>
        <dbReference type="Google" id="ProtNLM"/>
    </source>
</evidence>
<dbReference type="GO" id="GO:0016020">
    <property type="term" value="C:membrane"/>
    <property type="evidence" value="ECO:0007669"/>
    <property type="project" value="UniProtKB-SubCell"/>
</dbReference>
<dbReference type="Proteomes" id="UP000562045">
    <property type="component" value="Unassembled WGS sequence"/>
</dbReference>
<dbReference type="SUPFAM" id="SSF55486">
    <property type="entry name" value="Metalloproteases ('zincins'), catalytic domain"/>
    <property type="match status" value="1"/>
</dbReference>
<dbReference type="AlphaFoldDB" id="A0A7Z0CQX1"/>
<keyword evidence="3" id="KW-1133">Transmembrane helix</keyword>
<evidence type="ECO:0000313" key="7">
    <source>
        <dbReference type="Proteomes" id="UP000562045"/>
    </source>
</evidence>
<evidence type="ECO:0000256" key="1">
    <source>
        <dbReference type="ARBA" id="ARBA00004167"/>
    </source>
</evidence>
<dbReference type="EMBL" id="JACBZM010000001">
    <property type="protein sequence ID" value="NYI47415.1"/>
    <property type="molecule type" value="Genomic_DNA"/>
</dbReference>
<proteinExistence type="predicted"/>
<feature type="compositionally biased region" description="Basic and acidic residues" evidence="5">
    <location>
        <begin position="8"/>
        <end position="17"/>
    </location>
</feature>